<evidence type="ECO:0000256" key="4">
    <source>
        <dbReference type="SAM" id="SignalP"/>
    </source>
</evidence>
<protein>
    <submittedName>
        <fullName evidence="6">Glutamate-aspartate periplasmic-binding protein</fullName>
    </submittedName>
</protein>
<dbReference type="Pfam" id="PF00497">
    <property type="entry name" value="SBP_bac_3"/>
    <property type="match status" value="1"/>
</dbReference>
<feature type="signal peptide" evidence="4">
    <location>
        <begin position="1"/>
        <end position="21"/>
    </location>
</feature>
<feature type="chain" id="PRO_5003587383" evidence="4">
    <location>
        <begin position="22"/>
        <end position="296"/>
    </location>
</feature>
<sequence>MFKRLSAVLLTAALAAGAVHAAELDGTLKKIRDTNTITIGYRESSVPFSYLNADGKPVGYAFEVCRAVGEAVKTELNLPNLEVRYQAVTSANRVPLIQNGTVDIECGSTTNSLVRQREAAFGLNYFGIQVSAAVKKSSGIKTMKDLDGRNVAVTSGTTSVALLRDFMKKEGVKMRLLMTKDFAEAMQLVVNGRADAFVIDDVLLAGQISNTDNPADYMILDASLSREPYAAMFRKDDPAFKALVDRTIAGMFSSGRMAELYKTWFESPIPPKNANLNFPMNAYTKELFASPNDKGI</sequence>
<dbReference type="CDD" id="cd13688">
    <property type="entry name" value="PBP2_GltI_DEBP"/>
    <property type="match status" value="1"/>
</dbReference>
<dbReference type="SUPFAM" id="SSF53850">
    <property type="entry name" value="Periplasmic binding protein-like II"/>
    <property type="match status" value="1"/>
</dbReference>
<dbReference type="PANTHER" id="PTHR30085">
    <property type="entry name" value="AMINO ACID ABC TRANSPORTER PERMEASE"/>
    <property type="match status" value="1"/>
</dbReference>
<dbReference type="PANTHER" id="PTHR30085:SF2">
    <property type="entry name" value="GLUTAMATE_ASPARTATE IMPORT SOLUTE-BINDING PROTEIN"/>
    <property type="match status" value="1"/>
</dbReference>
<proteinExistence type="inferred from homology"/>
<feature type="domain" description="Solute-binding protein family 3/N-terminal" evidence="5">
    <location>
        <begin position="36"/>
        <end position="268"/>
    </location>
</feature>
<gene>
    <name evidence="6" type="ORF">HMPREF9440_01457</name>
</gene>
<dbReference type="OrthoDB" id="7240770at2"/>
<dbReference type="GO" id="GO:0030288">
    <property type="term" value="C:outer membrane-bounded periplasmic space"/>
    <property type="evidence" value="ECO:0007669"/>
    <property type="project" value="TreeGrafter"/>
</dbReference>
<evidence type="ECO:0000256" key="1">
    <source>
        <dbReference type="ARBA" id="ARBA00010333"/>
    </source>
</evidence>
<dbReference type="Gene3D" id="3.40.190.10">
    <property type="entry name" value="Periplasmic binding protein-like II"/>
    <property type="match status" value="2"/>
</dbReference>
<dbReference type="AlphaFoldDB" id="H3KFE0"/>
<evidence type="ECO:0000313" key="6">
    <source>
        <dbReference type="EMBL" id="EHY31161.1"/>
    </source>
</evidence>
<keyword evidence="3 4" id="KW-0732">Signal</keyword>
<evidence type="ECO:0000256" key="3">
    <source>
        <dbReference type="ARBA" id="ARBA00022729"/>
    </source>
</evidence>
<dbReference type="InterPro" id="IPR051455">
    <property type="entry name" value="Bact_solute-bind_prot3"/>
</dbReference>
<dbReference type="Proteomes" id="UP000004956">
    <property type="component" value="Unassembled WGS sequence"/>
</dbReference>
<accession>H3KFE0</accession>
<dbReference type="EMBL" id="AFBQ01000210">
    <property type="protein sequence ID" value="EHY31161.1"/>
    <property type="molecule type" value="Genomic_DNA"/>
</dbReference>
<dbReference type="RefSeq" id="WP_008542415.1">
    <property type="nucleotide sequence ID" value="NZ_JH604968.1"/>
</dbReference>
<organism evidence="6 7">
    <name type="scientific">Sutterella parvirubra YIT 11816</name>
    <dbReference type="NCBI Taxonomy" id="762967"/>
    <lineage>
        <taxon>Bacteria</taxon>
        <taxon>Pseudomonadati</taxon>
        <taxon>Pseudomonadota</taxon>
        <taxon>Betaproteobacteria</taxon>
        <taxon>Burkholderiales</taxon>
        <taxon>Sutterellaceae</taxon>
        <taxon>Sutterella</taxon>
    </lineage>
</organism>
<dbReference type="HOGENOM" id="CLU_019602_0_0_4"/>
<dbReference type="InterPro" id="IPR001638">
    <property type="entry name" value="Solute-binding_3/MltF_N"/>
</dbReference>
<keyword evidence="2" id="KW-0813">Transport</keyword>
<dbReference type="STRING" id="762967.HMPREF9440_01457"/>
<comment type="caution">
    <text evidence="6">The sequence shown here is derived from an EMBL/GenBank/DDBJ whole genome shotgun (WGS) entry which is preliminary data.</text>
</comment>
<comment type="similarity">
    <text evidence="1">Belongs to the bacterial solute-binding protein 3 family.</text>
</comment>
<name>H3KFE0_9BURK</name>
<evidence type="ECO:0000313" key="7">
    <source>
        <dbReference type="Proteomes" id="UP000004956"/>
    </source>
</evidence>
<dbReference type="GO" id="GO:0005576">
    <property type="term" value="C:extracellular region"/>
    <property type="evidence" value="ECO:0007669"/>
    <property type="project" value="TreeGrafter"/>
</dbReference>
<dbReference type="SMART" id="SM00062">
    <property type="entry name" value="PBPb"/>
    <property type="match status" value="1"/>
</dbReference>
<dbReference type="GO" id="GO:0006865">
    <property type="term" value="P:amino acid transport"/>
    <property type="evidence" value="ECO:0007669"/>
    <property type="project" value="TreeGrafter"/>
</dbReference>
<evidence type="ECO:0000256" key="2">
    <source>
        <dbReference type="ARBA" id="ARBA00022448"/>
    </source>
</evidence>
<reference evidence="6 7" key="1">
    <citation type="submission" date="2011-11" db="EMBL/GenBank/DDBJ databases">
        <authorList>
            <person name="Weinstock G."/>
            <person name="Sodergren E."/>
            <person name="Clifton S."/>
            <person name="Fulton L."/>
            <person name="Fulton B."/>
            <person name="Courtney L."/>
            <person name="Fronick C."/>
            <person name="Harrison M."/>
            <person name="Strong C."/>
            <person name="Farmer C."/>
            <person name="Delahaunty K."/>
            <person name="Markovic C."/>
            <person name="Hall O."/>
            <person name="Minx P."/>
            <person name="Tomlinson C."/>
            <person name="Mitreva M."/>
            <person name="Hou S."/>
            <person name="Chen J."/>
            <person name="Wollam A."/>
            <person name="Pepin K.H."/>
            <person name="Johnson M."/>
            <person name="Bhonagiri V."/>
            <person name="Zhang X."/>
            <person name="Suruliraj S."/>
            <person name="Warren W."/>
            <person name="Chinwalla A."/>
            <person name="Mardis E.R."/>
            <person name="Wilson R.K."/>
        </authorList>
    </citation>
    <scope>NUCLEOTIDE SEQUENCE [LARGE SCALE GENOMIC DNA]</scope>
    <source>
        <strain evidence="6 7">YIT 11816</strain>
    </source>
</reference>
<keyword evidence="7" id="KW-1185">Reference proteome</keyword>
<evidence type="ECO:0000259" key="5">
    <source>
        <dbReference type="SMART" id="SM00062"/>
    </source>
</evidence>
<dbReference type="PATRIC" id="fig|762967.3.peg.1144"/>